<dbReference type="SUPFAM" id="SSF48452">
    <property type="entry name" value="TPR-like"/>
    <property type="match status" value="1"/>
</dbReference>
<dbReference type="AlphaFoldDB" id="A0A9W7FH53"/>
<gene>
    <name evidence="3" type="ORF">TrRE_jg12830</name>
</gene>
<name>A0A9W7FH53_9STRA</name>
<sequence>MGIDKTVDMEVGGATFRPGSVRHGGSKVTKGVRFILGGFLLIEDRVEHVRRLKNRGAGLRREGKLMEAKKCFEWALAMSPKCCTCMKDLSELYMTLKDFSSSESILRDALLLIPNDSDALFSLGVLLSEMGGRDEESREAYVKSAAINAEDHELMYNLAMKFGDMGNVEREREYYGKCVEVKEDYGPAWLNWGTSLAEAGELDGAAEKFREAGRGGDLQVKSLR</sequence>
<dbReference type="PANTHER" id="PTHR45586:SF1">
    <property type="entry name" value="LIPOPOLYSACCHARIDE ASSEMBLY PROTEIN B"/>
    <property type="match status" value="1"/>
</dbReference>
<organism evidence="3 4">
    <name type="scientific">Triparma retinervis</name>
    <dbReference type="NCBI Taxonomy" id="2557542"/>
    <lineage>
        <taxon>Eukaryota</taxon>
        <taxon>Sar</taxon>
        <taxon>Stramenopiles</taxon>
        <taxon>Ochrophyta</taxon>
        <taxon>Bolidophyceae</taxon>
        <taxon>Parmales</taxon>
        <taxon>Triparmaceae</taxon>
        <taxon>Triparma</taxon>
    </lineage>
</organism>
<keyword evidence="1" id="KW-0677">Repeat</keyword>
<dbReference type="Gene3D" id="1.25.40.10">
    <property type="entry name" value="Tetratricopeptide repeat domain"/>
    <property type="match status" value="1"/>
</dbReference>
<evidence type="ECO:0000313" key="4">
    <source>
        <dbReference type="Proteomes" id="UP001165082"/>
    </source>
</evidence>
<proteinExistence type="predicted"/>
<keyword evidence="2" id="KW-0802">TPR repeat</keyword>
<dbReference type="PANTHER" id="PTHR45586">
    <property type="entry name" value="TPR REPEAT-CONTAINING PROTEIN PA4667"/>
    <property type="match status" value="1"/>
</dbReference>
<dbReference type="InterPro" id="IPR019734">
    <property type="entry name" value="TPR_rpt"/>
</dbReference>
<keyword evidence="4" id="KW-1185">Reference proteome</keyword>
<evidence type="ECO:0000313" key="3">
    <source>
        <dbReference type="EMBL" id="GMI12072.1"/>
    </source>
</evidence>
<evidence type="ECO:0000256" key="2">
    <source>
        <dbReference type="ARBA" id="ARBA00022803"/>
    </source>
</evidence>
<dbReference type="InterPro" id="IPR051012">
    <property type="entry name" value="CellSynth/LPSAsmb/PSIAsmb"/>
</dbReference>
<evidence type="ECO:0000256" key="1">
    <source>
        <dbReference type="ARBA" id="ARBA00022737"/>
    </source>
</evidence>
<dbReference type="OrthoDB" id="69177at2759"/>
<comment type="caution">
    <text evidence="3">The sequence shown here is derived from an EMBL/GenBank/DDBJ whole genome shotgun (WGS) entry which is preliminary data.</text>
</comment>
<dbReference type="Proteomes" id="UP001165082">
    <property type="component" value="Unassembled WGS sequence"/>
</dbReference>
<dbReference type="EMBL" id="BRXZ01000458">
    <property type="protein sequence ID" value="GMI12072.1"/>
    <property type="molecule type" value="Genomic_DNA"/>
</dbReference>
<protein>
    <submittedName>
        <fullName evidence="3">Uncharacterized protein</fullName>
    </submittedName>
</protein>
<dbReference type="SMART" id="SM00028">
    <property type="entry name" value="TPR"/>
    <property type="match status" value="4"/>
</dbReference>
<accession>A0A9W7FH53</accession>
<dbReference type="Pfam" id="PF13181">
    <property type="entry name" value="TPR_8"/>
    <property type="match status" value="1"/>
</dbReference>
<reference evidence="3" key="1">
    <citation type="submission" date="2022-07" db="EMBL/GenBank/DDBJ databases">
        <title>Genome analysis of Parmales, a sister group of diatoms, reveals the evolutionary specialization of diatoms from phago-mixotrophs to photoautotrophs.</title>
        <authorList>
            <person name="Ban H."/>
            <person name="Sato S."/>
            <person name="Yoshikawa S."/>
            <person name="Kazumasa Y."/>
            <person name="Nakamura Y."/>
            <person name="Ichinomiya M."/>
            <person name="Saitoh K."/>
            <person name="Sato N."/>
            <person name="Blanc-Mathieu R."/>
            <person name="Endo H."/>
            <person name="Kuwata A."/>
            <person name="Ogata H."/>
        </authorList>
    </citation>
    <scope>NUCLEOTIDE SEQUENCE</scope>
</reference>
<dbReference type="InterPro" id="IPR011990">
    <property type="entry name" value="TPR-like_helical_dom_sf"/>
</dbReference>